<evidence type="ECO:0000256" key="5">
    <source>
        <dbReference type="ARBA" id="ARBA00022475"/>
    </source>
</evidence>
<evidence type="ECO:0000256" key="3">
    <source>
        <dbReference type="ARBA" id="ARBA00020392"/>
    </source>
</evidence>
<keyword evidence="9" id="KW-0472">Membrane</keyword>
<dbReference type="GO" id="GO:0044781">
    <property type="term" value="P:bacterial-type flagellum organization"/>
    <property type="evidence" value="ECO:0007669"/>
    <property type="project" value="UniProtKB-KW"/>
</dbReference>
<evidence type="ECO:0000313" key="11">
    <source>
        <dbReference type="EMBL" id="AZU64167.1"/>
    </source>
</evidence>
<keyword evidence="6" id="KW-0145">Chemotaxis</keyword>
<protein>
    <recommendedName>
        <fullName evidence="3">Flagellar FliJ protein</fullName>
    </recommendedName>
</protein>
<dbReference type="Pfam" id="PF02050">
    <property type="entry name" value="FliJ"/>
    <property type="match status" value="1"/>
</dbReference>
<dbReference type="GO" id="GO:0015031">
    <property type="term" value="P:protein transport"/>
    <property type="evidence" value="ECO:0007669"/>
    <property type="project" value="UniProtKB-KW"/>
</dbReference>
<evidence type="ECO:0000256" key="9">
    <source>
        <dbReference type="ARBA" id="ARBA00023136"/>
    </source>
</evidence>
<sequence>MTFHFPYKHILNLKEKEKDQALLEMSVIVRKREAVMEEFQSIDGKRQGVLEQIESASGQISIADIQRRKEYFTYLTRMAVELEKQIHQIDEDIARKNAELLAKQQEEKTWHHLRDKAFEKYSQLQKKLEQEAMDEMAAIRHFHQRLSS</sequence>
<dbReference type="STRING" id="1193713.GCA_001636315_01825"/>
<dbReference type="InterPro" id="IPR053716">
    <property type="entry name" value="Flag_assembly_chemotaxis_eff"/>
</dbReference>
<dbReference type="GO" id="GO:0005886">
    <property type="term" value="C:plasma membrane"/>
    <property type="evidence" value="ECO:0007669"/>
    <property type="project" value="UniProtKB-SubCell"/>
</dbReference>
<dbReference type="GO" id="GO:0006935">
    <property type="term" value="P:chemotaxis"/>
    <property type="evidence" value="ECO:0007669"/>
    <property type="project" value="UniProtKB-KW"/>
</dbReference>
<dbReference type="InterPro" id="IPR012823">
    <property type="entry name" value="Flagell_FliJ"/>
</dbReference>
<evidence type="ECO:0000256" key="4">
    <source>
        <dbReference type="ARBA" id="ARBA00022448"/>
    </source>
</evidence>
<proteinExistence type="inferred from homology"/>
<evidence type="ECO:0000313" key="12">
    <source>
        <dbReference type="Proteomes" id="UP000282892"/>
    </source>
</evidence>
<dbReference type="EMBL" id="CP022572">
    <property type="protein sequence ID" value="AZU64167.1"/>
    <property type="molecule type" value="Genomic_DNA"/>
</dbReference>
<dbReference type="GO" id="GO:0009288">
    <property type="term" value="C:bacterial-type flagellum"/>
    <property type="evidence" value="ECO:0007669"/>
    <property type="project" value="InterPro"/>
</dbReference>
<evidence type="ECO:0000256" key="8">
    <source>
        <dbReference type="ARBA" id="ARBA00022927"/>
    </source>
</evidence>
<dbReference type="AlphaFoldDB" id="A0A3Q9QY50"/>
<evidence type="ECO:0000256" key="7">
    <source>
        <dbReference type="ARBA" id="ARBA00022795"/>
    </source>
</evidence>
<keyword evidence="12" id="KW-1185">Reference proteome</keyword>
<gene>
    <name evidence="11" type="primary">fliJ</name>
    <name evidence="11" type="ORF">CHR53_24630</name>
</gene>
<organism evidence="11 12">
    <name type="scientific">Neobacillus mesonae</name>
    <dbReference type="NCBI Taxonomy" id="1193713"/>
    <lineage>
        <taxon>Bacteria</taxon>
        <taxon>Bacillati</taxon>
        <taxon>Bacillota</taxon>
        <taxon>Bacilli</taxon>
        <taxon>Bacillales</taxon>
        <taxon>Bacillaceae</taxon>
        <taxon>Neobacillus</taxon>
    </lineage>
</organism>
<evidence type="ECO:0000256" key="6">
    <source>
        <dbReference type="ARBA" id="ARBA00022500"/>
    </source>
</evidence>
<evidence type="ECO:0000256" key="2">
    <source>
        <dbReference type="ARBA" id="ARBA00010004"/>
    </source>
</evidence>
<dbReference type="Gene3D" id="1.10.287.1700">
    <property type="match status" value="1"/>
</dbReference>
<name>A0A3Q9QY50_9BACI</name>
<dbReference type="GO" id="GO:0071973">
    <property type="term" value="P:bacterial-type flagellum-dependent cell motility"/>
    <property type="evidence" value="ECO:0007669"/>
    <property type="project" value="InterPro"/>
</dbReference>
<evidence type="ECO:0000256" key="10">
    <source>
        <dbReference type="ARBA" id="ARBA00023225"/>
    </source>
</evidence>
<accession>A0A3Q9QY50</accession>
<reference evidence="11 12" key="1">
    <citation type="submission" date="2017-07" db="EMBL/GenBank/DDBJ databases">
        <title>The complete genome sequence of Bacillus mesonae strain H20-5, an efficient strain improving plant abiotic stress resistance.</title>
        <authorList>
            <person name="Kim S.Y."/>
            <person name="Song H."/>
            <person name="Sang M.K."/>
            <person name="Weon H.-Y."/>
            <person name="Song J."/>
        </authorList>
    </citation>
    <scope>NUCLEOTIDE SEQUENCE [LARGE SCALE GENOMIC DNA]</scope>
    <source>
        <strain evidence="11 12">H20-5</strain>
    </source>
</reference>
<keyword evidence="7" id="KW-1005">Bacterial flagellum biogenesis</keyword>
<dbReference type="NCBIfam" id="TIGR02473">
    <property type="entry name" value="flagell_FliJ"/>
    <property type="match status" value="1"/>
</dbReference>
<dbReference type="KEGG" id="nmk:CHR53_24630"/>
<keyword evidence="11" id="KW-0969">Cilium</keyword>
<dbReference type="Proteomes" id="UP000282892">
    <property type="component" value="Chromosome"/>
</dbReference>
<keyword evidence="4" id="KW-0813">Transport</keyword>
<keyword evidence="8" id="KW-0653">Protein transport</keyword>
<keyword evidence="11" id="KW-0966">Cell projection</keyword>
<comment type="similarity">
    <text evidence="2">Belongs to the FliJ family.</text>
</comment>
<comment type="subcellular location">
    <subcellularLocation>
        <location evidence="1">Cell membrane</location>
        <topology evidence="1">Peripheral membrane protein</topology>
        <orientation evidence="1">Cytoplasmic side</orientation>
    </subcellularLocation>
</comment>
<keyword evidence="5" id="KW-1003">Cell membrane</keyword>
<evidence type="ECO:0000256" key="1">
    <source>
        <dbReference type="ARBA" id="ARBA00004413"/>
    </source>
</evidence>
<dbReference type="RefSeq" id="WP_066388280.1">
    <property type="nucleotide sequence ID" value="NZ_CP022572.1"/>
</dbReference>
<keyword evidence="11" id="KW-0282">Flagellum</keyword>
<keyword evidence="10" id="KW-1006">Bacterial flagellum protein export</keyword>
<dbReference type="OrthoDB" id="2968361at2"/>